<evidence type="ECO:0008006" key="3">
    <source>
        <dbReference type="Google" id="ProtNLM"/>
    </source>
</evidence>
<dbReference type="SUPFAM" id="SSF51161">
    <property type="entry name" value="Trimeric LpxA-like enzymes"/>
    <property type="match status" value="1"/>
</dbReference>
<accession>A0ABY7TA29</accession>
<dbReference type="PANTHER" id="PTHR23416">
    <property type="entry name" value="SIALIC ACID SYNTHASE-RELATED"/>
    <property type="match status" value="1"/>
</dbReference>
<dbReference type="RefSeq" id="WP_273631430.1">
    <property type="nucleotide sequence ID" value="NZ_CP117167.1"/>
</dbReference>
<proteinExistence type="predicted"/>
<dbReference type="InterPro" id="IPR051159">
    <property type="entry name" value="Hexapeptide_acetyltransf"/>
</dbReference>
<name>A0ABY7TA29_9SPHI</name>
<evidence type="ECO:0000313" key="2">
    <source>
        <dbReference type="Proteomes" id="UP001216139"/>
    </source>
</evidence>
<dbReference type="Gene3D" id="2.160.10.10">
    <property type="entry name" value="Hexapeptide repeat proteins"/>
    <property type="match status" value="2"/>
</dbReference>
<dbReference type="Proteomes" id="UP001216139">
    <property type="component" value="Chromosome"/>
</dbReference>
<reference evidence="1 2" key="1">
    <citation type="submission" date="2023-02" db="EMBL/GenBank/DDBJ databases">
        <title>Genome sequence of Mucilaginibacter jinjuensis strain KACC 16571.</title>
        <authorList>
            <person name="Kim S."/>
            <person name="Heo J."/>
            <person name="Kwon S.-W."/>
        </authorList>
    </citation>
    <scope>NUCLEOTIDE SEQUENCE [LARGE SCALE GENOMIC DNA]</scope>
    <source>
        <strain evidence="1 2">KACC 16571</strain>
    </source>
</reference>
<dbReference type="EMBL" id="CP117167">
    <property type="protein sequence ID" value="WCT13158.1"/>
    <property type="molecule type" value="Genomic_DNA"/>
</dbReference>
<gene>
    <name evidence="1" type="ORF">PQO05_04325</name>
</gene>
<keyword evidence="2" id="KW-1185">Reference proteome</keyword>
<dbReference type="InterPro" id="IPR011004">
    <property type="entry name" value="Trimer_LpxA-like_sf"/>
</dbReference>
<sequence>MNIGKNNTISATTLIPNFVEMGDFNRIGANVTIQAVKGAKNPKLIIGDCNIINDNVKILVGDEGVFIKDWNVIHNNIFIIGERKVEIGHNGWFGQHTILDGSGGLSIGNGVRIGMYSQIWTHVASGEQLEGCVLYAQRGTIIHDDVWLVGSCIVGSGIVLAKRSICLINSLLTKDTIEGKVYSGSPAKVMEKINFYKKVDIADKYNMMYNWANEFANSNQDITVERTSTEMIVITNKLSEKIIFTSIDHLDTDLDPLVTVFNMQTKTFKKKKSILEMEFYAFIYNNKARFIPIN</sequence>
<evidence type="ECO:0000313" key="1">
    <source>
        <dbReference type="EMBL" id="WCT13158.1"/>
    </source>
</evidence>
<organism evidence="1 2">
    <name type="scientific">Mucilaginibacter jinjuensis</name>
    <dbReference type="NCBI Taxonomy" id="1176721"/>
    <lineage>
        <taxon>Bacteria</taxon>
        <taxon>Pseudomonadati</taxon>
        <taxon>Bacteroidota</taxon>
        <taxon>Sphingobacteriia</taxon>
        <taxon>Sphingobacteriales</taxon>
        <taxon>Sphingobacteriaceae</taxon>
        <taxon>Mucilaginibacter</taxon>
    </lineage>
</organism>
<protein>
    <recommendedName>
        <fullName evidence="3">Acetyltransferase-like isoleucine patch superfamily enzyme</fullName>
    </recommendedName>
</protein>